<evidence type="ECO:0000256" key="3">
    <source>
        <dbReference type="ARBA" id="ARBA00022679"/>
    </source>
</evidence>
<keyword evidence="3" id="KW-0808">Transferase</keyword>
<dbReference type="PROSITE" id="PS00092">
    <property type="entry name" value="N6_MTASE"/>
    <property type="match status" value="1"/>
</dbReference>
<evidence type="ECO:0000256" key="5">
    <source>
        <dbReference type="RuleBase" id="RU362026"/>
    </source>
</evidence>
<evidence type="ECO:0000256" key="4">
    <source>
        <dbReference type="ARBA" id="ARBA00022747"/>
    </source>
</evidence>
<dbReference type="GO" id="GO:0003677">
    <property type="term" value="F:DNA binding"/>
    <property type="evidence" value="ECO:0007669"/>
    <property type="project" value="InterPro"/>
</dbReference>
<dbReference type="PANTHER" id="PTHR13370:SF3">
    <property type="entry name" value="TRNA (GUANINE(10)-N2)-METHYLTRANSFERASE HOMOLOG"/>
    <property type="match status" value="1"/>
</dbReference>
<dbReference type="GO" id="GO:0009007">
    <property type="term" value="F:site-specific DNA-methyltransferase (adenine-specific) activity"/>
    <property type="evidence" value="ECO:0007669"/>
    <property type="project" value="TreeGrafter"/>
</dbReference>
<dbReference type="PANTHER" id="PTHR13370">
    <property type="entry name" value="RNA METHYLASE-RELATED"/>
    <property type="match status" value="1"/>
</dbReference>
<evidence type="ECO:0000313" key="7">
    <source>
        <dbReference type="EMBL" id="ECY9782059.1"/>
    </source>
</evidence>
<keyword evidence="2" id="KW-0489">Methyltransferase</keyword>
<gene>
    <name evidence="7" type="ORF">F6515_03560</name>
</gene>
<dbReference type="SUPFAM" id="SSF53335">
    <property type="entry name" value="S-adenosyl-L-methionine-dependent methyltransferases"/>
    <property type="match status" value="1"/>
</dbReference>
<protein>
    <recommendedName>
        <fullName evidence="5">Methyltransferase</fullName>
        <ecNumber evidence="5">2.1.1.-</ecNumber>
    </recommendedName>
</protein>
<dbReference type="GO" id="GO:0009307">
    <property type="term" value="P:DNA restriction-modification system"/>
    <property type="evidence" value="ECO:0007669"/>
    <property type="project" value="UniProtKB-KW"/>
</dbReference>
<sequence>MNGLKAEVVQLTENGTKNITLPEMKLYNTDCINAMKELAKDSIDLIVTDPPYNLGNFMKNRDTNLKKMRDNFFGSAGWDDMEFDDWEQSMDLFFEQSARVIKNGGAMIVFMAIIKVETIIKLAEKHGFYYKTTGIWHKTNPMPRNMHLHFVNSTEAWLYFTYKKRTGTFNNDGALYHDFIETSVTSNGERKYGKHPTQKPEALIKHFVELLSNTNDWVLDPFMGSGTTGVVSKKLDRNFVGIELDEGYFHMAQNRIEENLL</sequence>
<dbReference type="GO" id="GO:0008170">
    <property type="term" value="F:N-methyltransferase activity"/>
    <property type="evidence" value="ECO:0007669"/>
    <property type="project" value="InterPro"/>
</dbReference>
<reference evidence="7 8" key="1">
    <citation type="submission" date="2019-09" db="EMBL/GenBank/DDBJ databases">
        <authorList>
            <consortium name="PulseNet: The National Subtyping Network for Foodborne Disease Surveillance"/>
            <person name="Tarr C.L."/>
            <person name="Trees E."/>
            <person name="Katz L.S."/>
            <person name="Carleton-Romer H.A."/>
            <person name="Stroika S."/>
            <person name="Kucerova Z."/>
            <person name="Roache K.F."/>
            <person name="Sabol A.L."/>
            <person name="Besser J."/>
            <person name="Gerner-Smidt P."/>
        </authorList>
    </citation>
    <scope>NUCLEOTIDE SEQUENCE [LARGE SCALE GENOMIC DNA]</scope>
    <source>
        <strain evidence="7 8">PNUSAL005692</strain>
    </source>
</reference>
<dbReference type="InterPro" id="IPR002052">
    <property type="entry name" value="DNA_methylase_N6_adenine_CS"/>
</dbReference>
<dbReference type="Pfam" id="PF01555">
    <property type="entry name" value="N6_N4_Mtase"/>
    <property type="match status" value="1"/>
</dbReference>
<comment type="caution">
    <text evidence="7">The sequence shown here is derived from an EMBL/GenBank/DDBJ whole genome shotgun (WGS) entry which is preliminary data.</text>
</comment>
<dbReference type="AlphaFoldDB" id="A0AAD2MDF0"/>
<dbReference type="InterPro" id="IPR002941">
    <property type="entry name" value="DNA_methylase_N4/N6"/>
</dbReference>
<dbReference type="InterPro" id="IPR001091">
    <property type="entry name" value="RM_Methyltransferase"/>
</dbReference>
<evidence type="ECO:0000256" key="1">
    <source>
        <dbReference type="ARBA" id="ARBA00006594"/>
    </source>
</evidence>
<accession>A0AAD2MDF0</accession>
<dbReference type="GO" id="GO:0005737">
    <property type="term" value="C:cytoplasm"/>
    <property type="evidence" value="ECO:0007669"/>
    <property type="project" value="TreeGrafter"/>
</dbReference>
<dbReference type="Proteomes" id="UP000489121">
    <property type="component" value="Unassembled WGS sequence"/>
</dbReference>
<evidence type="ECO:0000259" key="6">
    <source>
        <dbReference type="Pfam" id="PF01555"/>
    </source>
</evidence>
<dbReference type="Gene3D" id="3.40.50.150">
    <property type="entry name" value="Vaccinia Virus protein VP39"/>
    <property type="match status" value="1"/>
</dbReference>
<dbReference type="EC" id="2.1.1.-" evidence="5"/>
<evidence type="ECO:0000256" key="2">
    <source>
        <dbReference type="ARBA" id="ARBA00022603"/>
    </source>
</evidence>
<comment type="similarity">
    <text evidence="1 5">Belongs to the N(4)/N(6)-methyltransferase family.</text>
</comment>
<dbReference type="PRINTS" id="PR00508">
    <property type="entry name" value="S21N4MTFRASE"/>
</dbReference>
<feature type="domain" description="DNA methylase N-4/N-6" evidence="6">
    <location>
        <begin position="43"/>
        <end position="253"/>
    </location>
</feature>
<evidence type="ECO:0000313" key="8">
    <source>
        <dbReference type="Proteomes" id="UP000489121"/>
    </source>
</evidence>
<dbReference type="GO" id="GO:0032259">
    <property type="term" value="P:methylation"/>
    <property type="evidence" value="ECO:0007669"/>
    <property type="project" value="UniProtKB-KW"/>
</dbReference>
<dbReference type="EMBL" id="AALGDA010000007">
    <property type="protein sequence ID" value="ECY9782059.1"/>
    <property type="molecule type" value="Genomic_DNA"/>
</dbReference>
<organism evidence="7 8">
    <name type="scientific">Listeria monocytogenes</name>
    <dbReference type="NCBI Taxonomy" id="1639"/>
    <lineage>
        <taxon>Bacteria</taxon>
        <taxon>Bacillati</taxon>
        <taxon>Bacillota</taxon>
        <taxon>Bacilli</taxon>
        <taxon>Bacillales</taxon>
        <taxon>Listeriaceae</taxon>
        <taxon>Listeria</taxon>
    </lineage>
</organism>
<dbReference type="InterPro" id="IPR029063">
    <property type="entry name" value="SAM-dependent_MTases_sf"/>
</dbReference>
<proteinExistence type="inferred from homology"/>
<name>A0AAD2MDF0_LISMN</name>
<keyword evidence="4" id="KW-0680">Restriction system</keyword>